<dbReference type="InterPro" id="IPR051082">
    <property type="entry name" value="Pentapeptide-BTB/POZ_domain"/>
</dbReference>
<sequence>MTDAPDLLPLNGNDDATAPGQPAARRWLLGISLTVGLNLAITVAAFAGLSVQYHNLSLEQDKLDLEQNKAITEQVTSASELLSSDDFNAQAAGFRTLERVARISPPDRDRVVDLAEAYLTNARPAAKEIKGSTTERRVYVANVGTQAAVDVIRFRNFAEDPAGPGQRAFHLPGVVVEAVRFHGAVMRDTQGQMCAARMSEWNKADLGGSDFWECDFKWARFTDAKLNNVQFEGSDLEAALFTNADLTGADLDRAVIKEATAFRGADLSHATFAGTDLTDADFAGVKSIAGADFSQAIGVDKARNLRNAQGADSAIWPSR</sequence>
<dbReference type="EMBL" id="BAAAGS010000076">
    <property type="protein sequence ID" value="GAA0558077.1"/>
    <property type="molecule type" value="Genomic_DNA"/>
</dbReference>
<keyword evidence="1" id="KW-0472">Membrane</keyword>
<keyword evidence="1" id="KW-1133">Transmembrane helix</keyword>
<gene>
    <name evidence="2" type="ORF">GCM10009533_64490</name>
</gene>
<keyword evidence="1" id="KW-0812">Transmembrane</keyword>
<evidence type="ECO:0000256" key="1">
    <source>
        <dbReference type="SAM" id="Phobius"/>
    </source>
</evidence>
<organism evidence="2 3">
    <name type="scientific">Saccharopolyspora erythraea</name>
    <name type="common">Streptomyces erythraeus</name>
    <dbReference type="NCBI Taxonomy" id="1836"/>
    <lineage>
        <taxon>Bacteria</taxon>
        <taxon>Bacillati</taxon>
        <taxon>Actinomycetota</taxon>
        <taxon>Actinomycetes</taxon>
        <taxon>Pseudonocardiales</taxon>
        <taxon>Pseudonocardiaceae</taxon>
        <taxon>Saccharopolyspora</taxon>
    </lineage>
</organism>
<dbReference type="Pfam" id="PF00805">
    <property type="entry name" value="Pentapeptide"/>
    <property type="match status" value="2"/>
</dbReference>
<name>A0ABP3P2M8_SACER</name>
<protein>
    <recommendedName>
        <fullName evidence="4">Pentapeptide repeat protein</fullName>
    </recommendedName>
</protein>
<proteinExistence type="predicted"/>
<dbReference type="InterPro" id="IPR001646">
    <property type="entry name" value="5peptide_repeat"/>
</dbReference>
<evidence type="ECO:0000313" key="3">
    <source>
        <dbReference type="Proteomes" id="UP001500729"/>
    </source>
</evidence>
<evidence type="ECO:0008006" key="4">
    <source>
        <dbReference type="Google" id="ProtNLM"/>
    </source>
</evidence>
<keyword evidence="3" id="KW-1185">Reference proteome</keyword>
<evidence type="ECO:0000313" key="2">
    <source>
        <dbReference type="EMBL" id="GAA0558077.1"/>
    </source>
</evidence>
<dbReference type="Proteomes" id="UP001500729">
    <property type="component" value="Unassembled WGS sequence"/>
</dbReference>
<reference evidence="3" key="1">
    <citation type="journal article" date="2019" name="Int. J. Syst. Evol. Microbiol.">
        <title>The Global Catalogue of Microorganisms (GCM) 10K type strain sequencing project: providing services to taxonomists for standard genome sequencing and annotation.</title>
        <authorList>
            <consortium name="The Broad Institute Genomics Platform"/>
            <consortium name="The Broad Institute Genome Sequencing Center for Infectious Disease"/>
            <person name="Wu L."/>
            <person name="Ma J."/>
        </authorList>
    </citation>
    <scope>NUCLEOTIDE SEQUENCE [LARGE SCALE GENOMIC DNA]</scope>
    <source>
        <strain evidence="3">JCM 10303</strain>
    </source>
</reference>
<dbReference type="Gene3D" id="2.160.20.80">
    <property type="entry name" value="E3 ubiquitin-protein ligase SopA"/>
    <property type="match status" value="1"/>
</dbReference>
<comment type="caution">
    <text evidence="2">The sequence shown here is derived from an EMBL/GenBank/DDBJ whole genome shotgun (WGS) entry which is preliminary data.</text>
</comment>
<accession>A0ABP3P2M8</accession>
<dbReference type="PANTHER" id="PTHR14136:SF17">
    <property type="entry name" value="BTB_POZ DOMAIN-CONTAINING PROTEIN KCTD9"/>
    <property type="match status" value="1"/>
</dbReference>
<dbReference type="PANTHER" id="PTHR14136">
    <property type="entry name" value="BTB_POZ DOMAIN-CONTAINING PROTEIN KCTD9"/>
    <property type="match status" value="1"/>
</dbReference>
<dbReference type="RefSeq" id="WP_009949908.1">
    <property type="nucleotide sequence ID" value="NZ_BAAAGS010000076.1"/>
</dbReference>
<feature type="transmembrane region" description="Helical" evidence="1">
    <location>
        <begin position="27"/>
        <end position="49"/>
    </location>
</feature>
<dbReference type="SUPFAM" id="SSF141571">
    <property type="entry name" value="Pentapeptide repeat-like"/>
    <property type="match status" value="1"/>
</dbReference>